<dbReference type="RefSeq" id="XP_004352298.1">
    <property type="nucleotide sequence ID" value="XM_004352246.1"/>
</dbReference>
<proteinExistence type="predicted"/>
<sequence>MMKATFNCTTLGMMLVMTFMLLLLSFAPSGSSAYEIDTPELNSVIWFLNQTGSSVSRDPNVFCTTIPETIRCVYNISGRYHVSAMILYISSYVSSGPAVTSNPTLFFPRLTDMVITFASNTHHSTNVSTLDLIQPSSFPVINIISLSNDGTIYQVPPNFGASMQLTTLTIINAANLKSATVSSIFATRVNILNQFYLNVFLFGSTLNTKIASLSVEMGASQDLILTLDSSSLPSLKYLSLTKYDTGSLTVNCFSSTINTILLSGPTTLNLRTPNFDQIFDVYLNGIGATLTPTEISSYPNLKTYRVLNAASYNIPFTSFQSNTKLQDLLILDSGITSLQNMPQLPKSLKSLILMRNNIQGQLPLDIFEKIPLEPNTFTFDITLNQNLSGSISKNFCNYFTYIANTSITSVPDCFHCYNDYQVGFSSSVPLPPNFSCDIRFNALVFPIINGSTIVEGSNFGWVAPQNYTMLVPNSKFLYHKAPAVGTYQKAGFVIGTKYYKEVNLIESTIYFVLNPFSFDASSNRLTISFNFINNQAIHTVVLMSRTVPQMYYPCQLNVFNDSTIECTLDQLKSGTYEVTVSNEFNQMKMDTPSITATNQVTYPLVTSAQLSESSLQLTLYGGFGVNQLNSPTVTLNNTLACQVTSKNQTTIICTISSSSSSSQLPPGQASVQVQVDGFNTNLNNAISIAFPPSIDLKQKCIEDTLNCYGHGQCSDQGICLCDQNYYDNCRYFSMY</sequence>
<evidence type="ECO:0000313" key="2">
    <source>
        <dbReference type="EMBL" id="EGG15973.1"/>
    </source>
</evidence>
<keyword evidence="1" id="KW-0732">Signal</keyword>
<evidence type="ECO:0000256" key="1">
    <source>
        <dbReference type="SAM" id="SignalP"/>
    </source>
</evidence>
<organism evidence="2 3">
    <name type="scientific">Cavenderia fasciculata</name>
    <name type="common">Slime mold</name>
    <name type="synonym">Dictyostelium fasciculatum</name>
    <dbReference type="NCBI Taxonomy" id="261658"/>
    <lineage>
        <taxon>Eukaryota</taxon>
        <taxon>Amoebozoa</taxon>
        <taxon>Evosea</taxon>
        <taxon>Eumycetozoa</taxon>
        <taxon>Dictyostelia</taxon>
        <taxon>Acytosteliales</taxon>
        <taxon>Cavenderiaceae</taxon>
        <taxon>Cavenderia</taxon>
    </lineage>
</organism>
<dbReference type="Proteomes" id="UP000007797">
    <property type="component" value="Unassembled WGS sequence"/>
</dbReference>
<gene>
    <name evidence="2" type="ORF">DFA_09644</name>
</gene>
<dbReference type="KEGG" id="dfa:DFA_09644"/>
<evidence type="ECO:0008006" key="4">
    <source>
        <dbReference type="Google" id="ProtNLM"/>
    </source>
</evidence>
<dbReference type="SUPFAM" id="SSF52047">
    <property type="entry name" value="RNI-like"/>
    <property type="match status" value="1"/>
</dbReference>
<dbReference type="GeneID" id="14868044"/>
<feature type="signal peptide" evidence="1">
    <location>
        <begin position="1"/>
        <end position="33"/>
    </location>
</feature>
<dbReference type="AlphaFoldDB" id="F4Q873"/>
<dbReference type="EMBL" id="GL883025">
    <property type="protein sequence ID" value="EGG15973.1"/>
    <property type="molecule type" value="Genomic_DNA"/>
</dbReference>
<keyword evidence="3" id="KW-1185">Reference proteome</keyword>
<feature type="chain" id="PRO_5003320685" description="EGF-like domain-containing protein" evidence="1">
    <location>
        <begin position="34"/>
        <end position="735"/>
    </location>
</feature>
<dbReference type="Gene3D" id="3.80.10.10">
    <property type="entry name" value="Ribonuclease Inhibitor"/>
    <property type="match status" value="1"/>
</dbReference>
<accession>F4Q873</accession>
<reference evidence="3" key="1">
    <citation type="journal article" date="2011" name="Genome Res.">
        <title>Phylogeny-wide analysis of social amoeba genomes highlights ancient origins for complex intercellular communication.</title>
        <authorList>
            <person name="Heidel A.J."/>
            <person name="Lawal H.M."/>
            <person name="Felder M."/>
            <person name="Schilde C."/>
            <person name="Helps N.R."/>
            <person name="Tunggal B."/>
            <person name="Rivero F."/>
            <person name="John U."/>
            <person name="Schleicher M."/>
            <person name="Eichinger L."/>
            <person name="Platzer M."/>
            <person name="Noegel A.A."/>
            <person name="Schaap P."/>
            <person name="Gloeckner G."/>
        </authorList>
    </citation>
    <scope>NUCLEOTIDE SEQUENCE [LARGE SCALE GENOMIC DNA]</scope>
    <source>
        <strain evidence="3">SH3</strain>
    </source>
</reference>
<evidence type="ECO:0000313" key="3">
    <source>
        <dbReference type="Proteomes" id="UP000007797"/>
    </source>
</evidence>
<dbReference type="InterPro" id="IPR032675">
    <property type="entry name" value="LRR_dom_sf"/>
</dbReference>
<protein>
    <recommendedName>
        <fullName evidence="4">EGF-like domain-containing protein</fullName>
    </recommendedName>
</protein>
<dbReference type="OrthoDB" id="26095at2759"/>
<name>F4Q873_CACFS</name>
<dbReference type="CDD" id="cd00603">
    <property type="entry name" value="IPT_PCSR"/>
    <property type="match status" value="1"/>
</dbReference>